<feature type="transmembrane region" description="Helical" evidence="9">
    <location>
        <begin position="137"/>
        <end position="156"/>
    </location>
</feature>
<dbReference type="EMBL" id="AP012338">
    <property type="protein sequence ID" value="BAM02831.1"/>
    <property type="molecule type" value="Genomic_DNA"/>
</dbReference>
<feature type="domain" description="NADH:quinone oxidoreductase/Mrp antiporter transmembrane" evidence="10">
    <location>
        <begin position="132"/>
        <end position="426"/>
    </location>
</feature>
<dbReference type="KEGG" id="phm:PSMK_06720"/>
<dbReference type="AlphaFoldDB" id="I0IC43"/>
<dbReference type="GO" id="GO:0008137">
    <property type="term" value="F:NADH dehydrogenase (ubiquinone) activity"/>
    <property type="evidence" value="ECO:0007669"/>
    <property type="project" value="InterPro"/>
</dbReference>
<dbReference type="STRING" id="1142394.PSMK_06720"/>
<name>I0IC43_PHYMF</name>
<feature type="compositionally biased region" description="Polar residues" evidence="8">
    <location>
        <begin position="575"/>
        <end position="587"/>
    </location>
</feature>
<keyword evidence="5 9" id="KW-1133">Transmembrane helix</keyword>
<dbReference type="OrthoDB" id="9811718at2"/>
<evidence type="ECO:0000259" key="10">
    <source>
        <dbReference type="Pfam" id="PF00361"/>
    </source>
</evidence>
<reference evidence="11 12" key="1">
    <citation type="submission" date="2012-02" db="EMBL/GenBank/DDBJ databases">
        <title>Complete genome sequence of Phycisphaera mikurensis NBRC 102666.</title>
        <authorList>
            <person name="Ankai A."/>
            <person name="Hosoyama A."/>
            <person name="Terui Y."/>
            <person name="Sekine M."/>
            <person name="Fukai R."/>
            <person name="Kato Y."/>
            <person name="Nakamura S."/>
            <person name="Yamada-Narita S."/>
            <person name="Kawakoshi A."/>
            <person name="Fukunaga Y."/>
            <person name="Yamazaki S."/>
            <person name="Fujita N."/>
        </authorList>
    </citation>
    <scope>NUCLEOTIDE SEQUENCE [LARGE SCALE GENOMIC DNA]</scope>
    <source>
        <strain evidence="12">NBRC 102666 / KCTC 22515 / FYK2301M01</strain>
    </source>
</reference>
<feature type="transmembrane region" description="Helical" evidence="9">
    <location>
        <begin position="35"/>
        <end position="54"/>
    </location>
</feature>
<evidence type="ECO:0000256" key="7">
    <source>
        <dbReference type="RuleBase" id="RU000320"/>
    </source>
</evidence>
<feature type="transmembrane region" description="Helical" evidence="9">
    <location>
        <begin position="335"/>
        <end position="358"/>
    </location>
</feature>
<evidence type="ECO:0000256" key="1">
    <source>
        <dbReference type="ARBA" id="ARBA00004651"/>
    </source>
</evidence>
<keyword evidence="12" id="KW-1185">Reference proteome</keyword>
<feature type="transmembrane region" description="Helical" evidence="9">
    <location>
        <begin position="308"/>
        <end position="329"/>
    </location>
</feature>
<accession>I0IC43</accession>
<dbReference type="GO" id="GO:0005886">
    <property type="term" value="C:plasma membrane"/>
    <property type="evidence" value="ECO:0007669"/>
    <property type="project" value="UniProtKB-SubCell"/>
</dbReference>
<dbReference type="eggNOG" id="COG0651">
    <property type="taxonomic scope" value="Bacteria"/>
</dbReference>
<organism evidence="11 12">
    <name type="scientific">Phycisphaera mikurensis (strain NBRC 102666 / KCTC 22515 / FYK2301M01)</name>
    <dbReference type="NCBI Taxonomy" id="1142394"/>
    <lineage>
        <taxon>Bacteria</taxon>
        <taxon>Pseudomonadati</taxon>
        <taxon>Planctomycetota</taxon>
        <taxon>Phycisphaerae</taxon>
        <taxon>Phycisphaerales</taxon>
        <taxon>Phycisphaeraceae</taxon>
        <taxon>Phycisphaera</taxon>
    </lineage>
</organism>
<keyword evidence="6 9" id="KW-0472">Membrane</keyword>
<feature type="transmembrane region" description="Helical" evidence="9">
    <location>
        <begin position="279"/>
        <end position="301"/>
    </location>
</feature>
<dbReference type="Pfam" id="PF00361">
    <property type="entry name" value="Proton_antipo_M"/>
    <property type="match status" value="1"/>
</dbReference>
<feature type="transmembrane region" description="Helical" evidence="9">
    <location>
        <begin position="168"/>
        <end position="189"/>
    </location>
</feature>
<feature type="transmembrane region" description="Helical" evidence="9">
    <location>
        <begin position="209"/>
        <end position="236"/>
    </location>
</feature>
<dbReference type="PANTHER" id="PTHR42703:SF1">
    <property type="entry name" value="NA(+)_H(+) ANTIPORTER SUBUNIT D1"/>
    <property type="match status" value="1"/>
</dbReference>
<evidence type="ECO:0000256" key="6">
    <source>
        <dbReference type="ARBA" id="ARBA00023136"/>
    </source>
</evidence>
<proteinExistence type="inferred from homology"/>
<feature type="transmembrane region" description="Helical" evidence="9">
    <location>
        <begin position="113"/>
        <end position="131"/>
    </location>
</feature>
<feature type="transmembrane region" description="Helical" evidence="9">
    <location>
        <begin position="6"/>
        <end position="23"/>
    </location>
</feature>
<evidence type="ECO:0000256" key="9">
    <source>
        <dbReference type="SAM" id="Phobius"/>
    </source>
</evidence>
<evidence type="ECO:0000313" key="12">
    <source>
        <dbReference type="Proteomes" id="UP000007881"/>
    </source>
</evidence>
<dbReference type="GO" id="GO:0042773">
    <property type="term" value="P:ATP synthesis coupled electron transport"/>
    <property type="evidence" value="ECO:0007669"/>
    <property type="project" value="InterPro"/>
</dbReference>
<gene>
    <name evidence="11" type="primary">mrpD</name>
    <name evidence="11" type="ordered locus">PSMK_06720</name>
</gene>
<dbReference type="HOGENOM" id="CLU_007100_9_2_0"/>
<feature type="transmembrane region" description="Helical" evidence="9">
    <location>
        <begin position="379"/>
        <end position="398"/>
    </location>
</feature>
<feature type="transmembrane region" description="Helical" evidence="9">
    <location>
        <begin position="74"/>
        <end position="101"/>
    </location>
</feature>
<dbReference type="PATRIC" id="fig|1142394.8.peg.688"/>
<dbReference type="InterPro" id="IPR001750">
    <property type="entry name" value="ND/Mrp_TM"/>
</dbReference>
<dbReference type="PANTHER" id="PTHR42703">
    <property type="entry name" value="NADH DEHYDROGENASE"/>
    <property type="match status" value="1"/>
</dbReference>
<evidence type="ECO:0000256" key="5">
    <source>
        <dbReference type="ARBA" id="ARBA00022989"/>
    </source>
</evidence>
<evidence type="ECO:0000256" key="8">
    <source>
        <dbReference type="SAM" id="MobiDB-lite"/>
    </source>
</evidence>
<sequence>MNRWVVLPVLLPVLLGIASLPLVPRVRACGRVISVGLVANLGLCLWLLNAVASAPDAVSAVLSSQMGGWAAPLGISLVADATSSMLLASTALVAFCGHLYAVAALPETLQRRYFHPLFAFLVAGVNLSFLTGDLFNLFVAFEVMLMASYGLVVLGGGRVQLAQAYKYVLLNLLASTLFVTGAGLVYGMFGTLNVADLCRTFLEPGFEPPAGFAAVSVTLLIVFALKAGAFPLWFWLPDVYPSLPTPTLAVFGGVLTKVGVYALARLFPAVFGANHAADAIGPLLGLTAGATMLVPALMAVAYPRMRMVLCMMILTGVGFALAGIAVGSADALAGTVFYCVQSMLVVSVAFLLCGRLEAAAGTDRFRGGRVPGGLHRGHPWLAVGLLAILLALVGLPPLSGFYGKLLIVQEALGTGHPVLGVVALLTGAVTLLAVLRAWAGVFWVFPEAEEPAEAAAGPVPPAPARCGWHRAVAVALLLVAAGWMSLAPEPALALAKRAGAGLAEPTAYVRAVLPADPAVIDVAPVPPPKIGKPTAEAYGKHGSSPDPAASAHAGEHADATHAAAAPPPRSHHTGEGTTPRSSAGGTK</sequence>
<feature type="region of interest" description="Disordered" evidence="8">
    <location>
        <begin position="531"/>
        <end position="587"/>
    </location>
</feature>
<dbReference type="PRINTS" id="PR01437">
    <property type="entry name" value="NUOXDRDTASE4"/>
</dbReference>
<keyword evidence="4 7" id="KW-0812">Transmembrane</keyword>
<dbReference type="InterPro" id="IPR050586">
    <property type="entry name" value="CPA3_Na-H_Antiporter_D"/>
</dbReference>
<protein>
    <submittedName>
        <fullName evidence="11">Na(+)/H(+) antiporter subunit D</fullName>
    </submittedName>
</protein>
<keyword evidence="3" id="KW-1003">Cell membrane</keyword>
<evidence type="ECO:0000256" key="2">
    <source>
        <dbReference type="ARBA" id="ARBA00005346"/>
    </source>
</evidence>
<evidence type="ECO:0000256" key="4">
    <source>
        <dbReference type="ARBA" id="ARBA00022692"/>
    </source>
</evidence>
<evidence type="ECO:0000256" key="3">
    <source>
        <dbReference type="ARBA" id="ARBA00022475"/>
    </source>
</evidence>
<evidence type="ECO:0000313" key="11">
    <source>
        <dbReference type="EMBL" id="BAM02831.1"/>
    </source>
</evidence>
<dbReference type="RefSeq" id="WP_014436051.1">
    <property type="nucleotide sequence ID" value="NC_017080.1"/>
</dbReference>
<feature type="transmembrane region" description="Helical" evidence="9">
    <location>
        <begin position="248"/>
        <end position="267"/>
    </location>
</feature>
<comment type="subcellular location">
    <subcellularLocation>
        <location evidence="1">Cell membrane</location>
        <topology evidence="1">Multi-pass membrane protein</topology>
    </subcellularLocation>
    <subcellularLocation>
        <location evidence="7">Membrane</location>
        <topology evidence="7">Multi-pass membrane protein</topology>
    </subcellularLocation>
</comment>
<dbReference type="Proteomes" id="UP000007881">
    <property type="component" value="Chromosome"/>
</dbReference>
<feature type="transmembrane region" description="Helical" evidence="9">
    <location>
        <begin position="418"/>
        <end position="445"/>
    </location>
</feature>
<comment type="similarity">
    <text evidence="2">Belongs to the CPA3 antiporters (TC 2.A.63) subunit D family.</text>
</comment>
<dbReference type="InterPro" id="IPR003918">
    <property type="entry name" value="NADH_UbQ_OxRdtase"/>
</dbReference>